<dbReference type="PROSITE" id="PS50158">
    <property type="entry name" value="ZF_CCHC"/>
    <property type="match status" value="1"/>
</dbReference>
<proteinExistence type="predicted"/>
<dbReference type="EMBL" id="JADCNM010000002">
    <property type="protein sequence ID" value="KAG0493774.1"/>
    <property type="molecule type" value="Genomic_DNA"/>
</dbReference>
<dbReference type="Proteomes" id="UP000639772">
    <property type="component" value="Unassembled WGS sequence"/>
</dbReference>
<organism evidence="4 5">
    <name type="scientific">Vanilla planifolia</name>
    <name type="common">Vanilla</name>
    <dbReference type="NCBI Taxonomy" id="51239"/>
    <lineage>
        <taxon>Eukaryota</taxon>
        <taxon>Viridiplantae</taxon>
        <taxon>Streptophyta</taxon>
        <taxon>Embryophyta</taxon>
        <taxon>Tracheophyta</taxon>
        <taxon>Spermatophyta</taxon>
        <taxon>Magnoliopsida</taxon>
        <taxon>Liliopsida</taxon>
        <taxon>Asparagales</taxon>
        <taxon>Orchidaceae</taxon>
        <taxon>Vanilloideae</taxon>
        <taxon>Vanilleae</taxon>
        <taxon>Vanilla</taxon>
    </lineage>
</organism>
<gene>
    <name evidence="4" type="ORF">HPP92_004768</name>
</gene>
<protein>
    <recommendedName>
        <fullName evidence="3">CCHC-type domain-containing protein</fullName>
    </recommendedName>
</protein>
<keyword evidence="1" id="KW-0479">Metal-binding</keyword>
<evidence type="ECO:0000313" key="4">
    <source>
        <dbReference type="EMBL" id="KAG0493774.1"/>
    </source>
</evidence>
<dbReference type="InterPro" id="IPR036875">
    <property type="entry name" value="Znf_CCHC_sf"/>
</dbReference>
<feature type="domain" description="CCHC-type" evidence="3">
    <location>
        <begin position="295"/>
        <end position="308"/>
    </location>
</feature>
<dbReference type="Pfam" id="PF14223">
    <property type="entry name" value="Retrotran_gag_2"/>
    <property type="match status" value="1"/>
</dbReference>
<dbReference type="GO" id="GO:0003676">
    <property type="term" value="F:nucleic acid binding"/>
    <property type="evidence" value="ECO:0007669"/>
    <property type="project" value="InterPro"/>
</dbReference>
<accession>A0A835RLK6</accession>
<keyword evidence="1" id="KW-0862">Zinc</keyword>
<sequence length="371" mass="42569">MSDSAANTSSMSLPAIPVFKGKNYEFWSIKMKTLFKSQGLWDLVEKGVPDLDTNPHDTQKKDAKALYIIQQAVHEIIFSKIATANSANEAWTILKRTFQGSSRVIAIKLQGLHRDFETLFMKQGETIQDFLSRTSGIVTQIRAYGEKITEQTVVAKILRCLTPKFDHVVVAIEESKDLATYTFDELKQSLQTHESRLNRTEEKEDMKAFYKGEVSGGRAYNSTRGRGRGNTSQRGRGGRGRGRSAENRQQFAENKHQFDGQSLKNIECFYCHRFGHMQAECYKKQRDEPKKNVECYYCHKYGHVQTDCYKKQRDKGQDNFVEEKNDQPKLFMARTEENLDVSKIWFFTGNATSKVLCFSPPSPPTTITRKF</sequence>
<feature type="compositionally biased region" description="Low complexity" evidence="2">
    <location>
        <begin position="221"/>
        <end position="234"/>
    </location>
</feature>
<evidence type="ECO:0000256" key="2">
    <source>
        <dbReference type="SAM" id="MobiDB-lite"/>
    </source>
</evidence>
<dbReference type="PANTHER" id="PTHR35317">
    <property type="entry name" value="OS04G0629600 PROTEIN"/>
    <property type="match status" value="1"/>
</dbReference>
<reference evidence="4 5" key="1">
    <citation type="journal article" date="2020" name="Nat. Food">
        <title>A phased Vanilla planifolia genome enables genetic improvement of flavour and production.</title>
        <authorList>
            <person name="Hasing T."/>
            <person name="Tang H."/>
            <person name="Brym M."/>
            <person name="Khazi F."/>
            <person name="Huang T."/>
            <person name="Chambers A.H."/>
        </authorList>
    </citation>
    <scope>NUCLEOTIDE SEQUENCE [LARGE SCALE GENOMIC DNA]</scope>
    <source>
        <tissue evidence="4">Leaf</tissue>
    </source>
</reference>
<dbReference type="OrthoDB" id="774925at2759"/>
<dbReference type="SMART" id="SM00343">
    <property type="entry name" value="ZnF_C2HC"/>
    <property type="match status" value="2"/>
</dbReference>
<dbReference type="AlphaFoldDB" id="A0A835RLK6"/>
<keyword evidence="1" id="KW-0863">Zinc-finger</keyword>
<evidence type="ECO:0000256" key="1">
    <source>
        <dbReference type="PROSITE-ProRule" id="PRU00047"/>
    </source>
</evidence>
<evidence type="ECO:0000313" key="5">
    <source>
        <dbReference type="Proteomes" id="UP000639772"/>
    </source>
</evidence>
<dbReference type="PANTHER" id="PTHR35317:SF35">
    <property type="entry name" value="DUF4219 DOMAIN-CONTAINING PROTEIN"/>
    <property type="match status" value="1"/>
</dbReference>
<dbReference type="Gene3D" id="4.10.60.10">
    <property type="entry name" value="Zinc finger, CCHC-type"/>
    <property type="match status" value="1"/>
</dbReference>
<dbReference type="GO" id="GO:0008270">
    <property type="term" value="F:zinc ion binding"/>
    <property type="evidence" value="ECO:0007669"/>
    <property type="project" value="UniProtKB-KW"/>
</dbReference>
<feature type="region of interest" description="Disordered" evidence="2">
    <location>
        <begin position="216"/>
        <end position="256"/>
    </location>
</feature>
<dbReference type="InterPro" id="IPR001878">
    <property type="entry name" value="Znf_CCHC"/>
</dbReference>
<dbReference type="SUPFAM" id="SSF57756">
    <property type="entry name" value="Retrovirus zinc finger-like domains"/>
    <property type="match status" value="1"/>
</dbReference>
<comment type="caution">
    <text evidence="4">The sequence shown here is derived from an EMBL/GenBank/DDBJ whole genome shotgun (WGS) entry which is preliminary data.</text>
</comment>
<evidence type="ECO:0000259" key="3">
    <source>
        <dbReference type="PROSITE" id="PS50158"/>
    </source>
</evidence>
<name>A0A835RLK6_VANPL</name>